<evidence type="ECO:0000256" key="4">
    <source>
        <dbReference type="ARBA" id="ARBA00023163"/>
    </source>
</evidence>
<dbReference type="PROSITE" id="PS50066">
    <property type="entry name" value="MADS_BOX_2"/>
    <property type="match status" value="1"/>
</dbReference>
<keyword evidence="2" id="KW-0805">Transcription regulation</keyword>
<proteinExistence type="predicted"/>
<evidence type="ECO:0000256" key="6">
    <source>
        <dbReference type="SAM" id="MobiDB-lite"/>
    </source>
</evidence>
<name>A0ABM1QQW8_CAMSA</name>
<gene>
    <name evidence="9" type="primary">LOC109127970</name>
</gene>
<dbReference type="InterPro" id="IPR002100">
    <property type="entry name" value="TF_MADSbox"/>
</dbReference>
<feature type="domain" description="MADS-box" evidence="7">
    <location>
        <begin position="13"/>
        <end position="61"/>
    </location>
</feature>
<evidence type="ECO:0000256" key="1">
    <source>
        <dbReference type="ARBA" id="ARBA00004123"/>
    </source>
</evidence>
<keyword evidence="3" id="KW-0238">DNA-binding</keyword>
<evidence type="ECO:0000256" key="3">
    <source>
        <dbReference type="ARBA" id="ARBA00023125"/>
    </source>
</evidence>
<evidence type="ECO:0000256" key="5">
    <source>
        <dbReference type="ARBA" id="ARBA00023242"/>
    </source>
</evidence>
<sequence>MAPPRNFSDADVDLKTKKNFFKKKFPGFKKKATELSVLCGNSVGFICYGPNNDLQVWPEPQDNPQALSGIVGKFNAISDQKRKNHACDLYDFVSDIKGLSVEDLRRHIDKLSSQLVGIKQRKTSMLRRGDSKNSKPKETEEDDHIRVSENATITNCNVAMMMPEDRLGFDEFPGYHETDSSLGSYSAFTDVGVSDSSLFDPFTFGDYFPVPPTDNFGVDGVWDLCPMDLEFSSLFPGYDPLSTDSFMSSTYQTPVIEDNLASVF</sequence>
<dbReference type="SUPFAM" id="SSF55455">
    <property type="entry name" value="SRF-like"/>
    <property type="match status" value="1"/>
</dbReference>
<keyword evidence="5" id="KW-0539">Nucleus</keyword>
<evidence type="ECO:0000313" key="9">
    <source>
        <dbReference type="RefSeq" id="XP_019089156.1"/>
    </source>
</evidence>
<feature type="compositionally biased region" description="Basic and acidic residues" evidence="6">
    <location>
        <begin position="127"/>
        <end position="144"/>
    </location>
</feature>
<organism evidence="8 9">
    <name type="scientific">Camelina sativa</name>
    <name type="common">False flax</name>
    <name type="synonym">Myagrum sativum</name>
    <dbReference type="NCBI Taxonomy" id="90675"/>
    <lineage>
        <taxon>Eukaryota</taxon>
        <taxon>Viridiplantae</taxon>
        <taxon>Streptophyta</taxon>
        <taxon>Embryophyta</taxon>
        <taxon>Tracheophyta</taxon>
        <taxon>Spermatophyta</taxon>
        <taxon>Magnoliopsida</taxon>
        <taxon>eudicotyledons</taxon>
        <taxon>Gunneridae</taxon>
        <taxon>Pentapetalae</taxon>
        <taxon>rosids</taxon>
        <taxon>malvids</taxon>
        <taxon>Brassicales</taxon>
        <taxon>Brassicaceae</taxon>
        <taxon>Camelineae</taxon>
        <taxon>Camelina</taxon>
    </lineage>
</organism>
<reference evidence="9" key="2">
    <citation type="submission" date="2025-08" db="UniProtKB">
        <authorList>
            <consortium name="RefSeq"/>
        </authorList>
    </citation>
    <scope>IDENTIFICATION</scope>
    <source>
        <tissue evidence="9">Leaf</tissue>
    </source>
</reference>
<protein>
    <submittedName>
        <fullName evidence="9">Agamous-like MADS-box protein AGL49</fullName>
    </submittedName>
</protein>
<dbReference type="RefSeq" id="XP_019089156.1">
    <property type="nucleotide sequence ID" value="XM_019233611.1"/>
</dbReference>
<dbReference type="Proteomes" id="UP000694864">
    <property type="component" value="Chromosome 12"/>
</dbReference>
<comment type="subcellular location">
    <subcellularLocation>
        <location evidence="1">Nucleus</location>
    </subcellularLocation>
</comment>
<keyword evidence="4" id="KW-0804">Transcription</keyword>
<dbReference type="GeneID" id="109127970"/>
<dbReference type="Gene3D" id="3.40.1810.10">
    <property type="entry name" value="Transcription factor, MADS-box"/>
    <property type="match status" value="1"/>
</dbReference>
<evidence type="ECO:0000256" key="2">
    <source>
        <dbReference type="ARBA" id="ARBA00023015"/>
    </source>
</evidence>
<dbReference type="InterPro" id="IPR036879">
    <property type="entry name" value="TF_MADSbox_sf"/>
</dbReference>
<keyword evidence="8" id="KW-1185">Reference proteome</keyword>
<evidence type="ECO:0000259" key="7">
    <source>
        <dbReference type="PROSITE" id="PS50066"/>
    </source>
</evidence>
<evidence type="ECO:0000313" key="8">
    <source>
        <dbReference type="Proteomes" id="UP000694864"/>
    </source>
</evidence>
<dbReference type="Pfam" id="PF00319">
    <property type="entry name" value="SRF-TF"/>
    <property type="match status" value="1"/>
</dbReference>
<feature type="region of interest" description="Disordered" evidence="6">
    <location>
        <begin position="122"/>
        <end position="144"/>
    </location>
</feature>
<reference evidence="8" key="1">
    <citation type="journal article" date="2014" name="Nat. Commun.">
        <title>The emerging biofuel crop Camelina sativa retains a highly undifferentiated hexaploid genome structure.</title>
        <authorList>
            <person name="Kagale S."/>
            <person name="Koh C."/>
            <person name="Nixon J."/>
            <person name="Bollina V."/>
            <person name="Clarke W.E."/>
            <person name="Tuteja R."/>
            <person name="Spillane C."/>
            <person name="Robinson S.J."/>
            <person name="Links M.G."/>
            <person name="Clarke C."/>
            <person name="Higgins E.E."/>
            <person name="Huebert T."/>
            <person name="Sharpe A.G."/>
            <person name="Parkin I.A."/>
        </authorList>
    </citation>
    <scope>NUCLEOTIDE SEQUENCE [LARGE SCALE GENOMIC DNA]</scope>
    <source>
        <strain evidence="8">cv. DH55</strain>
    </source>
</reference>
<accession>A0ABM1QQW8</accession>